<proteinExistence type="predicted"/>
<evidence type="ECO:0000259" key="2">
    <source>
        <dbReference type="Pfam" id="PF13785"/>
    </source>
</evidence>
<reference evidence="3 4" key="1">
    <citation type="submission" date="2018-06" db="EMBL/GenBank/DDBJ databases">
        <title>Mucibacter soli gen. nov., sp. nov., a new member of the family Chitinophagaceae producing mucin.</title>
        <authorList>
            <person name="Kim M.-K."/>
            <person name="Park S."/>
            <person name="Kim T.-S."/>
            <person name="Joung Y."/>
            <person name="Han J.-H."/>
            <person name="Kim S.B."/>
        </authorList>
    </citation>
    <scope>NUCLEOTIDE SEQUENCE [LARGE SCALE GENOMIC DNA]</scope>
    <source>
        <strain evidence="3 4">R1-15</strain>
    </source>
</reference>
<dbReference type="Pfam" id="PF13785">
    <property type="entry name" value="DUF4178"/>
    <property type="match status" value="1"/>
</dbReference>
<dbReference type="Gene3D" id="2.60.40.1120">
    <property type="entry name" value="Carboxypeptidase-like, regulatory domain"/>
    <property type="match status" value="1"/>
</dbReference>
<keyword evidence="1" id="KW-0812">Transmembrane</keyword>
<feature type="transmembrane region" description="Helical" evidence="1">
    <location>
        <begin position="396"/>
        <end position="416"/>
    </location>
</feature>
<accession>A0A2W2BN06</accession>
<feature type="domain" description="DUF4178" evidence="2">
    <location>
        <begin position="71"/>
        <end position="194"/>
    </location>
</feature>
<sequence>MSELTQNNSAGWTPQHIYCPQCKKDISYYDVKGSICFECPECHTYFEYEQPHIEKLRHFDSNQVVSPSLPIGTIGTIHEKQYMVIGFMAKKEVGDPARWMEYVLFNKETGYAMLVEFNGHWMFSQKAGAKYQAKYLGTNNYVVNDGELVYKLYHSYKFSITYAEGEFDWNIIEDEALIAYEYISPPYMLVHENHPKRSDWYRNEYFTAQQVADAFGVTKGSLPSRKGIGAIQPSPFDELAGPLKKFTLIAVAAVIIIQILFAFCKPVQQVEKGTYYSVSDSASSWNGSGKAIMTGSIPITQRGAVEITLRADIDNDWVELSGTFYNEATGAQYEFTKALEYYHGYEDGESWSEGDKEGTVVISDIPAGNYRMNIYPYREGKKDTTVDVTVEQNTTLFSNLFTILGVVLVIPVIMWGRRKAFEKQRWGD</sequence>
<dbReference type="AlphaFoldDB" id="A0A2W2BN06"/>
<gene>
    <name evidence="3" type="ORF">DN068_01220</name>
</gene>
<name>A0A2W2BN06_9BACT</name>
<dbReference type="RefSeq" id="WP_110997052.1">
    <property type="nucleotide sequence ID" value="NZ_QKTW01000002.1"/>
</dbReference>
<comment type="caution">
    <text evidence="3">The sequence shown here is derived from an EMBL/GenBank/DDBJ whole genome shotgun (WGS) entry which is preliminary data.</text>
</comment>
<dbReference type="InterPro" id="IPR025235">
    <property type="entry name" value="DUF4178"/>
</dbReference>
<evidence type="ECO:0000313" key="4">
    <source>
        <dbReference type="Proteomes" id="UP000248745"/>
    </source>
</evidence>
<keyword evidence="1" id="KW-1133">Transmembrane helix</keyword>
<keyword evidence="1" id="KW-0472">Membrane</keyword>
<dbReference type="Proteomes" id="UP000248745">
    <property type="component" value="Unassembled WGS sequence"/>
</dbReference>
<dbReference type="OrthoDB" id="713199at2"/>
<evidence type="ECO:0000313" key="3">
    <source>
        <dbReference type="EMBL" id="PZF74846.1"/>
    </source>
</evidence>
<evidence type="ECO:0000256" key="1">
    <source>
        <dbReference type="SAM" id="Phobius"/>
    </source>
</evidence>
<feature type="transmembrane region" description="Helical" evidence="1">
    <location>
        <begin position="246"/>
        <end position="263"/>
    </location>
</feature>
<keyword evidence="4" id="KW-1185">Reference proteome</keyword>
<dbReference type="EMBL" id="QKTW01000002">
    <property type="protein sequence ID" value="PZF74846.1"/>
    <property type="molecule type" value="Genomic_DNA"/>
</dbReference>
<organism evidence="3 4">
    <name type="scientific">Taibaiella soli</name>
    <dbReference type="NCBI Taxonomy" id="1649169"/>
    <lineage>
        <taxon>Bacteria</taxon>
        <taxon>Pseudomonadati</taxon>
        <taxon>Bacteroidota</taxon>
        <taxon>Chitinophagia</taxon>
        <taxon>Chitinophagales</taxon>
        <taxon>Chitinophagaceae</taxon>
        <taxon>Taibaiella</taxon>
    </lineage>
</organism>
<protein>
    <submittedName>
        <fullName evidence="3">DUF4178 domain-containing protein</fullName>
    </submittedName>
</protein>